<keyword evidence="3" id="KW-0716">Sensory transduction</keyword>
<dbReference type="PANTHER" id="PTHR21137">
    <property type="entry name" value="ODORANT RECEPTOR"/>
    <property type="match status" value="1"/>
</dbReference>
<dbReference type="EMBL" id="VTPC01048112">
    <property type="protein sequence ID" value="KAF2890676.1"/>
    <property type="molecule type" value="Genomic_DNA"/>
</dbReference>
<keyword evidence="6 10" id="KW-1133">Transmembrane helix</keyword>
<comment type="subcellular location">
    <subcellularLocation>
        <location evidence="1">Cell membrane</location>
        <topology evidence="1">Multi-pass membrane protein</topology>
    </subcellularLocation>
</comment>
<dbReference type="GO" id="GO:0005549">
    <property type="term" value="F:odorant binding"/>
    <property type="evidence" value="ECO:0007669"/>
    <property type="project" value="InterPro"/>
</dbReference>
<evidence type="ECO:0000256" key="1">
    <source>
        <dbReference type="ARBA" id="ARBA00004651"/>
    </source>
</evidence>
<evidence type="ECO:0000256" key="10">
    <source>
        <dbReference type="SAM" id="Phobius"/>
    </source>
</evidence>
<accession>A0A8K0CS53</accession>
<feature type="non-terminal residue" evidence="11">
    <location>
        <position position="1"/>
    </location>
</feature>
<protein>
    <submittedName>
        <fullName evidence="11">Uncharacterized protein</fullName>
    </submittedName>
</protein>
<dbReference type="OrthoDB" id="7540137at2759"/>
<dbReference type="Proteomes" id="UP000801492">
    <property type="component" value="Unassembled WGS sequence"/>
</dbReference>
<evidence type="ECO:0000256" key="5">
    <source>
        <dbReference type="ARBA" id="ARBA00022725"/>
    </source>
</evidence>
<dbReference type="GO" id="GO:0007165">
    <property type="term" value="P:signal transduction"/>
    <property type="evidence" value="ECO:0007669"/>
    <property type="project" value="UniProtKB-KW"/>
</dbReference>
<sequence length="88" mass="10095">MSNPRSYEFLRTFIIFIGLLIQRIPFCLFGNAVTDKSMKVGDSCYETNWTECGPRVRKVLFIIMERSKRPTVFTAGKFVVLSLPLLVS</sequence>
<reference evidence="11" key="1">
    <citation type="submission" date="2019-08" db="EMBL/GenBank/DDBJ databases">
        <title>The genome of the North American firefly Photinus pyralis.</title>
        <authorList>
            <consortium name="Photinus pyralis genome working group"/>
            <person name="Fallon T.R."/>
            <person name="Sander Lower S.E."/>
            <person name="Weng J.-K."/>
        </authorList>
    </citation>
    <scope>NUCLEOTIDE SEQUENCE</scope>
    <source>
        <strain evidence="11">TRF0915ILg1</strain>
        <tissue evidence="11">Whole body</tissue>
    </source>
</reference>
<keyword evidence="8" id="KW-0675">Receptor</keyword>
<evidence type="ECO:0000256" key="3">
    <source>
        <dbReference type="ARBA" id="ARBA00022606"/>
    </source>
</evidence>
<keyword evidence="7 10" id="KW-0472">Membrane</keyword>
<keyword evidence="4 10" id="KW-0812">Transmembrane</keyword>
<proteinExistence type="predicted"/>
<organism evidence="11 12">
    <name type="scientific">Ignelater luminosus</name>
    <name type="common">Cucubano</name>
    <name type="synonym">Pyrophorus luminosus</name>
    <dbReference type="NCBI Taxonomy" id="2038154"/>
    <lineage>
        <taxon>Eukaryota</taxon>
        <taxon>Metazoa</taxon>
        <taxon>Ecdysozoa</taxon>
        <taxon>Arthropoda</taxon>
        <taxon>Hexapoda</taxon>
        <taxon>Insecta</taxon>
        <taxon>Pterygota</taxon>
        <taxon>Neoptera</taxon>
        <taxon>Endopterygota</taxon>
        <taxon>Coleoptera</taxon>
        <taxon>Polyphaga</taxon>
        <taxon>Elateriformia</taxon>
        <taxon>Elateroidea</taxon>
        <taxon>Elateridae</taxon>
        <taxon>Agrypninae</taxon>
        <taxon>Pyrophorini</taxon>
        <taxon>Ignelater</taxon>
    </lineage>
</organism>
<evidence type="ECO:0000256" key="7">
    <source>
        <dbReference type="ARBA" id="ARBA00023136"/>
    </source>
</evidence>
<dbReference type="GO" id="GO:0004984">
    <property type="term" value="F:olfactory receptor activity"/>
    <property type="evidence" value="ECO:0007669"/>
    <property type="project" value="InterPro"/>
</dbReference>
<keyword evidence="9" id="KW-0807">Transducer</keyword>
<evidence type="ECO:0000256" key="4">
    <source>
        <dbReference type="ARBA" id="ARBA00022692"/>
    </source>
</evidence>
<evidence type="ECO:0000256" key="6">
    <source>
        <dbReference type="ARBA" id="ARBA00022989"/>
    </source>
</evidence>
<evidence type="ECO:0000256" key="9">
    <source>
        <dbReference type="ARBA" id="ARBA00023224"/>
    </source>
</evidence>
<keyword evidence="12" id="KW-1185">Reference proteome</keyword>
<keyword evidence="2" id="KW-1003">Cell membrane</keyword>
<gene>
    <name evidence="11" type="ORF">ILUMI_15497</name>
</gene>
<evidence type="ECO:0000256" key="8">
    <source>
        <dbReference type="ARBA" id="ARBA00023170"/>
    </source>
</evidence>
<keyword evidence="5" id="KW-0552">Olfaction</keyword>
<dbReference type="GO" id="GO:0005886">
    <property type="term" value="C:plasma membrane"/>
    <property type="evidence" value="ECO:0007669"/>
    <property type="project" value="UniProtKB-SubCell"/>
</dbReference>
<comment type="caution">
    <text evidence="11">The sequence shown here is derived from an EMBL/GenBank/DDBJ whole genome shotgun (WGS) entry which is preliminary data.</text>
</comment>
<name>A0A8K0CS53_IGNLU</name>
<evidence type="ECO:0000313" key="12">
    <source>
        <dbReference type="Proteomes" id="UP000801492"/>
    </source>
</evidence>
<dbReference type="InterPro" id="IPR004117">
    <property type="entry name" value="7tm6_olfct_rcpt"/>
</dbReference>
<evidence type="ECO:0000256" key="2">
    <source>
        <dbReference type="ARBA" id="ARBA00022475"/>
    </source>
</evidence>
<dbReference type="AlphaFoldDB" id="A0A8K0CS53"/>
<dbReference type="PANTHER" id="PTHR21137:SF35">
    <property type="entry name" value="ODORANT RECEPTOR 19A-RELATED"/>
    <property type="match status" value="1"/>
</dbReference>
<dbReference type="Pfam" id="PF02949">
    <property type="entry name" value="7tm_6"/>
    <property type="match status" value="1"/>
</dbReference>
<evidence type="ECO:0000313" key="11">
    <source>
        <dbReference type="EMBL" id="KAF2890676.1"/>
    </source>
</evidence>
<feature type="transmembrane region" description="Helical" evidence="10">
    <location>
        <begin position="12"/>
        <end position="33"/>
    </location>
</feature>